<dbReference type="PANTHER" id="PTHR12203">
    <property type="entry name" value="KDEL LYS-ASP-GLU-LEU CONTAINING - RELATED"/>
    <property type="match status" value="1"/>
</dbReference>
<dbReference type="SMART" id="SM00672">
    <property type="entry name" value="CAP10"/>
    <property type="match status" value="1"/>
</dbReference>
<evidence type="ECO:0000256" key="1">
    <source>
        <dbReference type="ARBA" id="ARBA00010118"/>
    </source>
</evidence>
<reference evidence="5" key="1">
    <citation type="submission" date="2020-06" db="EMBL/GenBank/DDBJ databases">
        <authorList>
            <consortium name="Plant Systems Biology data submission"/>
        </authorList>
    </citation>
    <scope>NUCLEOTIDE SEQUENCE</scope>
    <source>
        <strain evidence="5">D6</strain>
    </source>
</reference>
<gene>
    <name evidence="5" type="ORF">SEMRO_934_G221880.1</name>
</gene>
<organism evidence="5 6">
    <name type="scientific">Seminavis robusta</name>
    <dbReference type="NCBI Taxonomy" id="568900"/>
    <lineage>
        <taxon>Eukaryota</taxon>
        <taxon>Sar</taxon>
        <taxon>Stramenopiles</taxon>
        <taxon>Ochrophyta</taxon>
        <taxon>Bacillariophyta</taxon>
        <taxon>Bacillariophyceae</taxon>
        <taxon>Bacillariophycidae</taxon>
        <taxon>Naviculales</taxon>
        <taxon>Naviculaceae</taxon>
        <taxon>Seminavis</taxon>
    </lineage>
</organism>
<evidence type="ECO:0000313" key="5">
    <source>
        <dbReference type="EMBL" id="CAB9518435.1"/>
    </source>
</evidence>
<dbReference type="InterPro" id="IPR051091">
    <property type="entry name" value="O-Glucosyltr/Glycosyltrsf_90"/>
</dbReference>
<sequence length="489" mass="56985">MTPVNLYKEKKRRHFGFLGGGGRATHSVANTHSSPPNRLMLLMIFCMGCLIGFSSWLQSQFWIALPTPPPAPLNPSLIGDSDWNDFQQDYQGRFGRPETPPGMRSWLAFARMHQCSERDFYQDMDDDLAFFRSIIQKEGHKKFRRADIVPTGLDQTDNYMAFKLQHHQLQVIASRNAGNNDREQRQIEQLLRWILEPIRVHEPKLDATYFFNLHDGATPAKDTTKRPIFSVCKQGYWTESKQPPTYNINFDSFKGQHHYLSNHPDYHDWAAFESRDIMVPYHFGYDSADSIIIQSDNTLPFSQRQESLVWRGSTTGSVWGESPRFRLIREYSGGTDAAYQLSDQVPVMMDLAFVNVMQNDAGQTLAPRSRTGDRLEFHELQQHKYIMDVDGNAFTSRFPGLLKSGSLIFKSTRYREWYTERLRPYVDYVPVNYNLTDLTQKIQWAHAHPQDAAKITQHAQQTASKFLRRQDMRCYMYRLLLEYQTLFED</sequence>
<dbReference type="GO" id="GO:0016740">
    <property type="term" value="F:transferase activity"/>
    <property type="evidence" value="ECO:0007669"/>
    <property type="project" value="UniProtKB-KW"/>
</dbReference>
<evidence type="ECO:0000259" key="4">
    <source>
        <dbReference type="SMART" id="SM00672"/>
    </source>
</evidence>
<dbReference type="PANTHER" id="PTHR12203:SF35">
    <property type="entry name" value="PROTEIN O-GLUCOSYLTRANSFERASE 1"/>
    <property type="match status" value="1"/>
</dbReference>
<name>A0A9N8EH90_9STRA</name>
<accession>A0A9N8EH90</accession>
<keyword evidence="6" id="KW-1185">Reference proteome</keyword>
<dbReference type="OrthoDB" id="48801at2759"/>
<dbReference type="AlphaFoldDB" id="A0A9N8EH90"/>
<evidence type="ECO:0000256" key="2">
    <source>
        <dbReference type="ARBA" id="ARBA00022679"/>
    </source>
</evidence>
<dbReference type="InterPro" id="IPR006598">
    <property type="entry name" value="CAP10"/>
</dbReference>
<feature type="transmembrane region" description="Helical" evidence="3">
    <location>
        <begin position="39"/>
        <end position="57"/>
    </location>
</feature>
<evidence type="ECO:0000256" key="3">
    <source>
        <dbReference type="SAM" id="Phobius"/>
    </source>
</evidence>
<keyword evidence="3" id="KW-0812">Transmembrane</keyword>
<keyword evidence="3" id="KW-1133">Transmembrane helix</keyword>
<feature type="domain" description="Glycosyl transferase CAP10" evidence="4">
    <location>
        <begin position="210"/>
        <end position="487"/>
    </location>
</feature>
<keyword evidence="2" id="KW-0808">Transferase</keyword>
<proteinExistence type="inferred from homology"/>
<dbReference type="Pfam" id="PF05686">
    <property type="entry name" value="Glyco_transf_90"/>
    <property type="match status" value="1"/>
</dbReference>
<evidence type="ECO:0000313" key="6">
    <source>
        <dbReference type="Proteomes" id="UP001153069"/>
    </source>
</evidence>
<dbReference type="EMBL" id="CAICTM010000932">
    <property type="protein sequence ID" value="CAB9518435.1"/>
    <property type="molecule type" value="Genomic_DNA"/>
</dbReference>
<comment type="caution">
    <text evidence="5">The sequence shown here is derived from an EMBL/GenBank/DDBJ whole genome shotgun (WGS) entry which is preliminary data.</text>
</comment>
<dbReference type="Proteomes" id="UP001153069">
    <property type="component" value="Unassembled WGS sequence"/>
</dbReference>
<keyword evidence="3" id="KW-0472">Membrane</keyword>
<protein>
    <submittedName>
        <fullName evidence="5">KDEL motif-containing protein 1</fullName>
    </submittedName>
</protein>
<comment type="similarity">
    <text evidence="1">Belongs to the glycosyltransferase 90 family.</text>
</comment>